<dbReference type="GO" id="GO:0030203">
    <property type="term" value="P:glycosaminoglycan metabolic process"/>
    <property type="evidence" value="ECO:0007669"/>
    <property type="project" value="TreeGrafter"/>
</dbReference>
<dbReference type="EC" id="3.2.1.52" evidence="3"/>
<evidence type="ECO:0000313" key="10">
    <source>
        <dbReference type="EMBL" id="OUN04543.1"/>
    </source>
</evidence>
<dbReference type="InterPro" id="IPR015883">
    <property type="entry name" value="Glyco_hydro_20_cat"/>
</dbReference>
<evidence type="ECO:0000259" key="8">
    <source>
        <dbReference type="Pfam" id="PF02838"/>
    </source>
</evidence>
<dbReference type="EMBL" id="NFHB01000002">
    <property type="protein sequence ID" value="OUN04543.1"/>
    <property type="molecule type" value="Genomic_DNA"/>
</dbReference>
<evidence type="ECO:0000259" key="7">
    <source>
        <dbReference type="Pfam" id="PF00728"/>
    </source>
</evidence>
<dbReference type="eggNOG" id="COG3525">
    <property type="taxonomic scope" value="Bacteria"/>
</dbReference>
<dbReference type="InterPro" id="IPR017853">
    <property type="entry name" value="GH"/>
</dbReference>
<comment type="catalytic activity">
    <reaction evidence="1">
        <text>Hydrolysis of terminal non-reducing N-acetyl-D-hexosamine residues in N-acetyl-beta-D-hexosaminides.</text>
        <dbReference type="EC" id="3.2.1.52"/>
    </reaction>
</comment>
<dbReference type="Gene3D" id="3.30.379.10">
    <property type="entry name" value="Chitobiase/beta-hexosaminidase domain 2-like"/>
    <property type="match status" value="1"/>
</dbReference>
<evidence type="ECO:0000259" key="9">
    <source>
        <dbReference type="Pfam" id="PF13290"/>
    </source>
</evidence>
<proteinExistence type="inferred from homology"/>
<name>A0A1Y3QXZ0_9BACT</name>
<organism evidence="10 11">
    <name type="scientific">Alistipes onderdonkii</name>
    <dbReference type="NCBI Taxonomy" id="328813"/>
    <lineage>
        <taxon>Bacteria</taxon>
        <taxon>Pseudomonadati</taxon>
        <taxon>Bacteroidota</taxon>
        <taxon>Bacteroidia</taxon>
        <taxon>Bacteroidales</taxon>
        <taxon>Rikenellaceae</taxon>
        <taxon>Alistipes</taxon>
    </lineage>
</organism>
<comment type="caution">
    <text evidence="10">The sequence shown here is derived from an EMBL/GenBank/DDBJ whole genome shotgun (WGS) entry which is preliminary data.</text>
</comment>
<reference evidence="11" key="1">
    <citation type="submission" date="2017-04" db="EMBL/GenBank/DDBJ databases">
        <title>Function of individual gut microbiota members based on whole genome sequencing of pure cultures obtained from chicken caecum.</title>
        <authorList>
            <person name="Medvecky M."/>
            <person name="Cejkova D."/>
            <person name="Polansky O."/>
            <person name="Karasova D."/>
            <person name="Kubasova T."/>
            <person name="Cizek A."/>
            <person name="Rychlik I."/>
        </authorList>
    </citation>
    <scope>NUCLEOTIDE SEQUENCE [LARGE SCALE GENOMIC DNA]</scope>
    <source>
        <strain evidence="11">An90</strain>
    </source>
</reference>
<dbReference type="PANTHER" id="PTHR22600:SF57">
    <property type="entry name" value="BETA-N-ACETYLHEXOSAMINIDASE"/>
    <property type="match status" value="1"/>
</dbReference>
<evidence type="ECO:0000256" key="1">
    <source>
        <dbReference type="ARBA" id="ARBA00001231"/>
    </source>
</evidence>
<dbReference type="PANTHER" id="PTHR22600">
    <property type="entry name" value="BETA-HEXOSAMINIDASE"/>
    <property type="match status" value="1"/>
</dbReference>
<dbReference type="Gene3D" id="3.20.20.80">
    <property type="entry name" value="Glycosidases"/>
    <property type="match status" value="1"/>
</dbReference>
<dbReference type="InterPro" id="IPR029018">
    <property type="entry name" value="Hex-like_dom2"/>
</dbReference>
<dbReference type="SUPFAM" id="SSF55545">
    <property type="entry name" value="beta-N-acetylhexosaminidase-like domain"/>
    <property type="match status" value="1"/>
</dbReference>
<accession>A0A1Y3QXZ0</accession>
<dbReference type="Pfam" id="PF13290">
    <property type="entry name" value="CHB_HEX_C_1"/>
    <property type="match status" value="1"/>
</dbReference>
<feature type="domain" description="Beta-hexosaminidase bacterial type N-terminal" evidence="8">
    <location>
        <begin position="63"/>
        <end position="116"/>
    </location>
</feature>
<dbReference type="GO" id="GO:0004563">
    <property type="term" value="F:beta-N-acetylhexosaminidase activity"/>
    <property type="evidence" value="ECO:0007669"/>
    <property type="project" value="UniProtKB-EC"/>
</dbReference>
<evidence type="ECO:0000256" key="4">
    <source>
        <dbReference type="ARBA" id="ARBA00022801"/>
    </source>
</evidence>
<sequence length="615" mass="68883">MRFISEISVVASLLFAVACHDPQPGADLVPLPAEMTFTGGYFQTDSVSFVRGVADGRVVCELDTSSPNLSREGYGLEVRSDGIRITAVDSAGLFYARQTLLQLLTAKGIPCVKITDNPRFGYRGIHLDVSRHFFAKEEVFKILDEMARYKLNVFHLHLTDNGGWRIQIDRYPLLTRFGAFRAEADWLKWWEFGDRRYVPEGTPGAYGGYYTKDDIRQIVAYAAARYIEVIPEIEFPAHSDEVFIGYPELCCSGKPYTSGEFCVGNPATFEFMDGVLTEVMELFPSRRIHIGGDEARKVAWKTCPKCQLLAKELGGLDEVQCYLIEHAEKFLAEHGRVMVGWDEILRNNLRPTSVAISYRGQRGAIEAANRGYDAVMSPGEIIYFDWYQANPHTQPRAMSGFSPIKKMYSFEPVPDTPERAAANESLVKGEYVAPDSVEHIRPNAASHIIGVQGCTWAEFIGTPEHLEYMMFPRLLAIAELGWTPRERRLWADFRRRVNSQIPRLLARGVKAFTLSNDVEITARIVREGRKARVTLDTEKYPAEVRYTLDGSDPTAGSDIYSGPFVVEAGTTVKAALFVGGKPAGSIAGLYVDACHNVENYYAYLETPEVYASTNR</sequence>
<keyword evidence="5" id="KW-0326">Glycosidase</keyword>
<dbReference type="AlphaFoldDB" id="A0A1Y3QXZ0"/>
<dbReference type="CDD" id="cd06563">
    <property type="entry name" value="GH20_chitobiase-like"/>
    <property type="match status" value="1"/>
</dbReference>
<comment type="similarity">
    <text evidence="2">Belongs to the glycosyl hydrolase 20 family.</text>
</comment>
<keyword evidence="4" id="KW-0378">Hydrolase</keyword>
<dbReference type="GO" id="GO:0005975">
    <property type="term" value="P:carbohydrate metabolic process"/>
    <property type="evidence" value="ECO:0007669"/>
    <property type="project" value="InterPro"/>
</dbReference>
<evidence type="ECO:0000313" key="11">
    <source>
        <dbReference type="Proteomes" id="UP000195772"/>
    </source>
</evidence>
<dbReference type="InterPro" id="IPR025705">
    <property type="entry name" value="Beta_hexosaminidase_sua/sub"/>
</dbReference>
<feature type="domain" description="Glycoside hydrolase family 20 catalytic" evidence="7">
    <location>
        <begin position="120"/>
        <end position="484"/>
    </location>
</feature>
<feature type="domain" description="GH29D-like beta-sandwich" evidence="9">
    <location>
        <begin position="530"/>
        <end position="582"/>
    </location>
</feature>
<dbReference type="InterPro" id="IPR059177">
    <property type="entry name" value="GH29D-like_dom"/>
</dbReference>
<dbReference type="RefSeq" id="WP_032135026.1">
    <property type="nucleotide sequence ID" value="NZ_LN609287.1"/>
</dbReference>
<dbReference type="Pfam" id="PF00728">
    <property type="entry name" value="Glyco_hydro_20"/>
    <property type="match status" value="1"/>
</dbReference>
<dbReference type="OrthoDB" id="1090159at2"/>
<dbReference type="PROSITE" id="PS51257">
    <property type="entry name" value="PROKAR_LIPOPROTEIN"/>
    <property type="match status" value="1"/>
</dbReference>
<evidence type="ECO:0000256" key="3">
    <source>
        <dbReference type="ARBA" id="ARBA00012663"/>
    </source>
</evidence>
<feature type="active site" description="Proton donor" evidence="6">
    <location>
        <position position="294"/>
    </location>
</feature>
<dbReference type="GO" id="GO:0016020">
    <property type="term" value="C:membrane"/>
    <property type="evidence" value="ECO:0007669"/>
    <property type="project" value="TreeGrafter"/>
</dbReference>
<dbReference type="InterPro" id="IPR015882">
    <property type="entry name" value="HEX_bac_N"/>
</dbReference>
<evidence type="ECO:0000256" key="6">
    <source>
        <dbReference type="PIRSR" id="PIRSR625705-1"/>
    </source>
</evidence>
<gene>
    <name evidence="10" type="ORF">B5G41_04345</name>
</gene>
<protein>
    <recommendedName>
        <fullName evidence="3">beta-N-acetylhexosaminidase</fullName>
        <ecNumber evidence="3">3.2.1.52</ecNumber>
    </recommendedName>
</protein>
<dbReference type="Proteomes" id="UP000195772">
    <property type="component" value="Unassembled WGS sequence"/>
</dbReference>
<evidence type="ECO:0000256" key="5">
    <source>
        <dbReference type="ARBA" id="ARBA00023295"/>
    </source>
</evidence>
<evidence type="ECO:0000256" key="2">
    <source>
        <dbReference type="ARBA" id="ARBA00006285"/>
    </source>
</evidence>
<dbReference type="SUPFAM" id="SSF51445">
    <property type="entry name" value="(Trans)glycosidases"/>
    <property type="match status" value="1"/>
</dbReference>
<dbReference type="Pfam" id="PF02838">
    <property type="entry name" value="Glyco_hydro_20b"/>
    <property type="match status" value="1"/>
</dbReference>
<dbReference type="PRINTS" id="PR00738">
    <property type="entry name" value="GLHYDRLASE20"/>
</dbReference>